<dbReference type="OrthoDB" id="1862401at2759"/>
<dbReference type="AlphaFoldDB" id="A0A8X7VB05"/>
<dbReference type="EMBL" id="JAAMPC010000006">
    <property type="protein sequence ID" value="KAG2307981.1"/>
    <property type="molecule type" value="Genomic_DNA"/>
</dbReference>
<dbReference type="GO" id="GO:0016747">
    <property type="term" value="F:acyltransferase activity, transferring groups other than amino-acyl groups"/>
    <property type="evidence" value="ECO:0007669"/>
    <property type="project" value="UniProtKB-ARBA"/>
</dbReference>
<dbReference type="InterPro" id="IPR023213">
    <property type="entry name" value="CAT-like_dom_sf"/>
</dbReference>
<dbReference type="Pfam" id="PF02458">
    <property type="entry name" value="Transferase"/>
    <property type="match status" value="1"/>
</dbReference>
<evidence type="ECO:0000256" key="1">
    <source>
        <dbReference type="ARBA" id="ARBA00022679"/>
    </source>
</evidence>
<gene>
    <name evidence="3" type="ORF">Bca52824_027729</name>
</gene>
<proteinExistence type="predicted"/>
<dbReference type="InterPro" id="IPR051504">
    <property type="entry name" value="Plant_metabolite_acyltrans"/>
</dbReference>
<evidence type="ECO:0000256" key="2">
    <source>
        <dbReference type="ARBA" id="ARBA00023315"/>
    </source>
</evidence>
<dbReference type="Gene3D" id="3.30.559.10">
    <property type="entry name" value="Chloramphenicol acetyltransferase-like domain"/>
    <property type="match status" value="2"/>
</dbReference>
<dbReference type="SUPFAM" id="SSF52777">
    <property type="entry name" value="CoA-dependent acyltransferases"/>
    <property type="match status" value="1"/>
</dbReference>
<keyword evidence="2" id="KW-0012">Acyltransferase</keyword>
<comment type="caution">
    <text evidence="3">The sequence shown here is derived from an EMBL/GenBank/DDBJ whole genome shotgun (WGS) entry which is preliminary data.</text>
</comment>
<sequence length="454" mass="50508">MDSSLEVIEVTRVTPSDSFETVTLPLTFFDLLWFKIHPVERVIFYTLAEVTRPFFDSVIVPKLKSSLSLSLSHYLPLAGKLVWDSSDQKPTIVYAPNDAVLFTVAETNADFSCLSGDEPFSSTELHPLVPELRVSEESASAMSLVTLFPTQGFCIGITAHHGVSDGKTTSMFLKSWAHLCKQANHSLPEDLIPSYDRTVINSPSEIETFIISAFNSFTKTFAGGKEPANLKSLKLFPSPEIDHDVVRFTFKLTREDIQTLRERLKRESSDSKQQLRLSTFVITFSYAFACLIRARGGDPDRFVGYRFAVDYKSLAVAPLNYFGNCVSAAVRIPLTAAKFLGEEGFLAAVRFVSDSVEKLDENVAWKKIPEHFKMYSSTPVESQVLSVAGSTRFGVYGLDFGWGIPERVVIVSIDQGTISLAESRDGSEGVEIGFSLKKQEMDVLIRLLQDKLEN</sequence>
<organism evidence="3 4">
    <name type="scientific">Brassica carinata</name>
    <name type="common">Ethiopian mustard</name>
    <name type="synonym">Abyssinian cabbage</name>
    <dbReference type="NCBI Taxonomy" id="52824"/>
    <lineage>
        <taxon>Eukaryota</taxon>
        <taxon>Viridiplantae</taxon>
        <taxon>Streptophyta</taxon>
        <taxon>Embryophyta</taxon>
        <taxon>Tracheophyta</taxon>
        <taxon>Spermatophyta</taxon>
        <taxon>Magnoliopsida</taxon>
        <taxon>eudicotyledons</taxon>
        <taxon>Gunneridae</taxon>
        <taxon>Pentapetalae</taxon>
        <taxon>rosids</taxon>
        <taxon>malvids</taxon>
        <taxon>Brassicales</taxon>
        <taxon>Brassicaceae</taxon>
        <taxon>Brassiceae</taxon>
        <taxon>Brassica</taxon>
    </lineage>
</organism>
<accession>A0A8X7VB05</accession>
<protein>
    <recommendedName>
        <fullName evidence="5">Phenolic glucoside malonyltransferase 1-like</fullName>
    </recommendedName>
</protein>
<evidence type="ECO:0000313" key="4">
    <source>
        <dbReference type="Proteomes" id="UP000886595"/>
    </source>
</evidence>
<keyword evidence="4" id="KW-1185">Reference proteome</keyword>
<name>A0A8X7VB05_BRACI</name>
<dbReference type="Proteomes" id="UP000886595">
    <property type="component" value="Unassembled WGS sequence"/>
</dbReference>
<keyword evidence="1" id="KW-0808">Transferase</keyword>
<reference evidence="3 4" key="1">
    <citation type="submission" date="2020-02" db="EMBL/GenBank/DDBJ databases">
        <authorList>
            <person name="Ma Q."/>
            <person name="Huang Y."/>
            <person name="Song X."/>
            <person name="Pei D."/>
        </authorList>
    </citation>
    <scope>NUCLEOTIDE SEQUENCE [LARGE SCALE GENOMIC DNA]</scope>
    <source>
        <strain evidence="3">Sxm20200214</strain>
        <tissue evidence="3">Leaf</tissue>
    </source>
</reference>
<dbReference type="PANTHER" id="PTHR31625">
    <property type="match status" value="1"/>
</dbReference>
<evidence type="ECO:0008006" key="5">
    <source>
        <dbReference type="Google" id="ProtNLM"/>
    </source>
</evidence>
<evidence type="ECO:0000313" key="3">
    <source>
        <dbReference type="EMBL" id="KAG2307981.1"/>
    </source>
</evidence>